<feature type="region of interest" description="Disordered" evidence="2">
    <location>
        <begin position="781"/>
        <end position="801"/>
    </location>
</feature>
<proteinExistence type="predicted"/>
<evidence type="ECO:0000256" key="1">
    <source>
        <dbReference type="ARBA" id="ARBA00023242"/>
    </source>
</evidence>
<name>F8NV50_SERL9</name>
<feature type="compositionally biased region" description="Low complexity" evidence="2">
    <location>
        <begin position="208"/>
        <end position="217"/>
    </location>
</feature>
<feature type="compositionally biased region" description="Polar residues" evidence="2">
    <location>
        <begin position="186"/>
        <end position="204"/>
    </location>
</feature>
<feature type="compositionally biased region" description="Basic and acidic residues" evidence="2">
    <location>
        <begin position="136"/>
        <end position="154"/>
    </location>
</feature>
<dbReference type="Pfam" id="PF04082">
    <property type="entry name" value="Fungal_trans"/>
    <property type="match status" value="1"/>
</dbReference>
<sequence>MQTARAYYPSNGYSSSNVIEIADSFSSFQPAASSSSMLANRKGLRRLQAEEDKNRKSCTYLEASKPRGPPKAYITGLEDRLEKMEALLRRVSGRYAYSAFLLQSGRGACSPYGTPVCVLRPETDFSSELGPPVVRDSWKTEQEAARRLSPHEKSSSPSAPPQRLKDTPPASSPSRVPQPLGISTPIVPSSHISNYSRRSAGTPRTDTDASSDYCSSSDSDELGELSISRGMKRLTLRGLEPASEGAMLADSQNRFHGKSSSFKLIGPARKLREEHMNMVTNTTPYGTGFAQNSNSAQQAVPRPNERRSEFWSTPSWELASEGFKDGFEDLCASLTAEFPPLDLADNLIKLYFRHVNPQFPLFHRPTFEKQWRDGLAEKDPWFGCLCLSLFAVASRWSDDPRVLADGFYDMPEEEGANQNTKWQRAGWSYFNTAADVHRGSRSLFHPPNLFEVQTLSLMGMFLRGTAFHPVAWLFISIGLRKAQDVGAHRKKVYGNKPSVDEELWKRAFWMLVLYDRIGSAALGRPCCSGEEDFDVELPLEVDDEYWEPEDPAMAFHQPADKPSMIAAFNSHLKLTKIAAYALRTIYAIDRSKLMVSAARPRWQEVLTQLNTAMTEWVDSVPSHLRWSSQIEDQLFANQAATLYTTYYLIQILIYRPFLPSSLHSLQAKPPHSNMPVPCIAICVNAGKCCARILRTQIQRGLSNIPNLICTAHMCAAVLLMNFWDLKAQERAQLQSGLMEDVKPPLAHAMAELLEDVSVFTEALELVRPRWRNAEVYLRDLGTSMPHTPDDQYYPDEPQRQARSQYTYQPQPATSYTRTPECRPVVSSTYPYTSPSSTGASPRWFDFPHITTHTMPVYPPWLCTPNAGLNWNQQQVQQRCRQPQQLQPHSQPASYPTATIQSYDTAQIIPSISTGRKTSLSSLSSGASVDGVIGGGIQYETLPGSNPHLGRSNIIAHPRCGLGVSESGWDRSARYNWQNGWEHTHAEYGANTNSGGGGMPAGRGYGGAVVSQPVVATPLKGESEYPHGHMLSYAGHY</sequence>
<dbReference type="AlphaFoldDB" id="F8NV50"/>
<dbReference type="GO" id="GO:0003677">
    <property type="term" value="F:DNA binding"/>
    <property type="evidence" value="ECO:0007669"/>
    <property type="project" value="InterPro"/>
</dbReference>
<dbReference type="HOGENOM" id="CLU_006019_0_0_1"/>
<evidence type="ECO:0000313" key="4">
    <source>
        <dbReference type="EMBL" id="EGO25312.1"/>
    </source>
</evidence>
<keyword evidence="1" id="KW-0539">Nucleus</keyword>
<dbReference type="InterPro" id="IPR007219">
    <property type="entry name" value="XnlR_reg_dom"/>
</dbReference>
<protein>
    <recommendedName>
        <fullName evidence="3">Xylanolytic transcriptional activator regulatory domain-containing protein</fullName>
    </recommendedName>
</protein>
<evidence type="ECO:0000256" key="2">
    <source>
        <dbReference type="SAM" id="MobiDB-lite"/>
    </source>
</evidence>
<dbReference type="InterPro" id="IPR050987">
    <property type="entry name" value="AtrR-like"/>
</dbReference>
<feature type="region of interest" description="Disordered" evidence="2">
    <location>
        <begin position="124"/>
        <end position="225"/>
    </location>
</feature>
<feature type="domain" description="Xylanolytic transcriptional activator regulatory" evidence="3">
    <location>
        <begin position="471"/>
        <end position="544"/>
    </location>
</feature>
<dbReference type="GO" id="GO:0003700">
    <property type="term" value="F:DNA-binding transcription factor activity"/>
    <property type="evidence" value="ECO:0007669"/>
    <property type="project" value="InterPro"/>
</dbReference>
<dbReference type="PANTHER" id="PTHR46910:SF38">
    <property type="entry name" value="ZN(2)-C6 FUNGAL-TYPE DOMAIN-CONTAINING PROTEIN"/>
    <property type="match status" value="1"/>
</dbReference>
<dbReference type="SMART" id="SM00906">
    <property type="entry name" value="Fungal_trans"/>
    <property type="match status" value="1"/>
</dbReference>
<dbReference type="OrthoDB" id="4456959at2759"/>
<evidence type="ECO:0000259" key="3">
    <source>
        <dbReference type="SMART" id="SM00906"/>
    </source>
</evidence>
<dbReference type="PANTHER" id="PTHR46910">
    <property type="entry name" value="TRANSCRIPTION FACTOR PDR1"/>
    <property type="match status" value="1"/>
</dbReference>
<dbReference type="GO" id="GO:0008270">
    <property type="term" value="F:zinc ion binding"/>
    <property type="evidence" value="ECO:0007669"/>
    <property type="project" value="InterPro"/>
</dbReference>
<dbReference type="EMBL" id="GL945433">
    <property type="protein sequence ID" value="EGO25312.1"/>
    <property type="molecule type" value="Genomic_DNA"/>
</dbReference>
<dbReference type="GO" id="GO:0006351">
    <property type="term" value="P:DNA-templated transcription"/>
    <property type="evidence" value="ECO:0007669"/>
    <property type="project" value="InterPro"/>
</dbReference>
<dbReference type="Proteomes" id="UP000008064">
    <property type="component" value="Unassembled WGS sequence"/>
</dbReference>
<dbReference type="KEGG" id="sla:SERLADRAFT_437067"/>
<dbReference type="GeneID" id="18814797"/>
<dbReference type="RefSeq" id="XP_007317434.1">
    <property type="nucleotide sequence ID" value="XM_007317372.1"/>
</dbReference>
<reference evidence="4" key="1">
    <citation type="submission" date="2011-04" db="EMBL/GenBank/DDBJ databases">
        <title>Evolution of plant cell wall degrading machinery underlies the functional diversity of forest fungi.</title>
        <authorList>
            <consortium name="US DOE Joint Genome Institute (JGI-PGF)"/>
            <person name="Eastwood D.C."/>
            <person name="Floudas D."/>
            <person name="Binder M."/>
            <person name="Majcherczyk A."/>
            <person name="Schneider P."/>
            <person name="Aerts A."/>
            <person name="Asiegbu F.O."/>
            <person name="Baker S.E."/>
            <person name="Barry K."/>
            <person name="Bendiksby M."/>
            <person name="Blumentritt M."/>
            <person name="Coutinho P.M."/>
            <person name="Cullen D."/>
            <person name="Cullen D."/>
            <person name="Gathman A."/>
            <person name="Goodell B."/>
            <person name="Henrissat B."/>
            <person name="Ihrmark K."/>
            <person name="Kauserud H."/>
            <person name="Kohler A."/>
            <person name="LaButti K."/>
            <person name="Lapidus A."/>
            <person name="Lavin J.L."/>
            <person name="Lee Y.-H."/>
            <person name="Lindquist E."/>
            <person name="Lilly W."/>
            <person name="Lucas S."/>
            <person name="Morin E."/>
            <person name="Murat C."/>
            <person name="Oguiza J.A."/>
            <person name="Park J."/>
            <person name="Pisabarro A.G."/>
            <person name="Riley R."/>
            <person name="Rosling A."/>
            <person name="Salamov A."/>
            <person name="Schmidt O."/>
            <person name="Schmutz J."/>
            <person name="Skrede I."/>
            <person name="Stenlid J."/>
            <person name="Wiebenga A."/>
            <person name="Xie X."/>
            <person name="Kues U."/>
            <person name="Hibbett D.S."/>
            <person name="Hoffmeister D."/>
            <person name="Hogberg N."/>
            <person name="Martin F."/>
            <person name="Grigoriev I.V."/>
            <person name="Watkinson S.C."/>
        </authorList>
    </citation>
    <scope>NUCLEOTIDE SEQUENCE</scope>
    <source>
        <strain evidence="4">S7.9</strain>
    </source>
</reference>
<accession>F8NV50</accession>
<organism>
    <name type="scientific">Serpula lacrymans var. lacrymans (strain S7.9)</name>
    <name type="common">Dry rot fungus</name>
    <dbReference type="NCBI Taxonomy" id="578457"/>
    <lineage>
        <taxon>Eukaryota</taxon>
        <taxon>Fungi</taxon>
        <taxon>Dikarya</taxon>
        <taxon>Basidiomycota</taxon>
        <taxon>Agaricomycotina</taxon>
        <taxon>Agaricomycetes</taxon>
        <taxon>Agaricomycetidae</taxon>
        <taxon>Boletales</taxon>
        <taxon>Coniophorineae</taxon>
        <taxon>Serpulaceae</taxon>
        <taxon>Serpula</taxon>
    </lineage>
</organism>
<dbReference type="CDD" id="cd12148">
    <property type="entry name" value="fungal_TF_MHR"/>
    <property type="match status" value="1"/>
</dbReference>
<gene>
    <name evidence="4" type="ORF">SERLADRAFT_437067</name>
</gene>